<dbReference type="InterPro" id="IPR036514">
    <property type="entry name" value="SGNH_hydro_sf"/>
</dbReference>
<evidence type="ECO:0000259" key="1">
    <source>
        <dbReference type="Pfam" id="PF13472"/>
    </source>
</evidence>
<dbReference type="Gene3D" id="3.40.50.1110">
    <property type="entry name" value="SGNH hydrolase"/>
    <property type="match status" value="1"/>
</dbReference>
<protein>
    <recommendedName>
        <fullName evidence="1">SGNH hydrolase-type esterase domain-containing protein</fullName>
    </recommendedName>
</protein>
<accession>A0A402AAF8</accession>
<evidence type="ECO:0000313" key="2">
    <source>
        <dbReference type="EMBL" id="GCE16120.1"/>
    </source>
</evidence>
<dbReference type="EMBL" id="BIFR01000002">
    <property type="protein sequence ID" value="GCE16120.1"/>
    <property type="molecule type" value="Genomic_DNA"/>
</dbReference>
<dbReference type="OrthoDB" id="5624617at2"/>
<organism evidence="2 3">
    <name type="scientific">Tengunoibacter tsumagoiensis</name>
    <dbReference type="NCBI Taxonomy" id="2014871"/>
    <lineage>
        <taxon>Bacteria</taxon>
        <taxon>Bacillati</taxon>
        <taxon>Chloroflexota</taxon>
        <taxon>Ktedonobacteria</taxon>
        <taxon>Ktedonobacterales</taxon>
        <taxon>Dictyobacteraceae</taxon>
        <taxon>Tengunoibacter</taxon>
    </lineage>
</organism>
<dbReference type="AlphaFoldDB" id="A0A402AAF8"/>
<proteinExistence type="predicted"/>
<name>A0A402AAF8_9CHLR</name>
<reference evidence="3" key="1">
    <citation type="submission" date="2018-12" db="EMBL/GenBank/DDBJ databases">
        <title>Tengunoibacter tsumagoiensis gen. nov., sp. nov., Dictyobacter kobayashii sp. nov., D. alpinus sp. nov., and D. joshuensis sp. nov. and description of Dictyobacteraceae fam. nov. within the order Ktedonobacterales isolated from Tengu-no-mugimeshi.</title>
        <authorList>
            <person name="Wang C.M."/>
            <person name="Zheng Y."/>
            <person name="Sakai Y."/>
            <person name="Toyoda A."/>
            <person name="Minakuchi Y."/>
            <person name="Abe K."/>
            <person name="Yokota A."/>
            <person name="Yabe S."/>
        </authorList>
    </citation>
    <scope>NUCLEOTIDE SEQUENCE [LARGE SCALE GENOMIC DNA]</scope>
    <source>
        <strain evidence="3">Uno3</strain>
    </source>
</reference>
<dbReference type="InterPro" id="IPR013830">
    <property type="entry name" value="SGNH_hydro"/>
</dbReference>
<dbReference type="Proteomes" id="UP000287352">
    <property type="component" value="Unassembled WGS sequence"/>
</dbReference>
<dbReference type="RefSeq" id="WP_126583502.1">
    <property type="nucleotide sequence ID" value="NZ_BIFR01000002.1"/>
</dbReference>
<dbReference type="Pfam" id="PF13472">
    <property type="entry name" value="Lipase_GDSL_2"/>
    <property type="match status" value="1"/>
</dbReference>
<dbReference type="SUPFAM" id="SSF52266">
    <property type="entry name" value="SGNH hydrolase"/>
    <property type="match status" value="1"/>
</dbReference>
<gene>
    <name evidence="2" type="ORF">KTT_59790</name>
</gene>
<keyword evidence="3" id="KW-1185">Reference proteome</keyword>
<sequence>MLFHHAELHNVAELIPASGGQGFYLSRVPDAFRLQMHDRAQWTALNNCGCEIRFNLRGDSAKVILRREKSRDGAAPYGLLEVYQGSFQSTYVRTPTVVGEDEIVIEITRRDTPLPLLRNLTEQFQLPFDPELVRIVLPYDWPNVLIDIQGEIEPPRAEQMPALRYLAYGSSITHGGNAFVPTGGYAMRTAHLLGADLLNFGFSGSAHMEAAQADCIVSRTDWNVATLEMGINVVYDWTVERFAAAVDPFLTRIVQSHPDKWIFCIDLFTMKMDVERDEKVNHYRAIVRDIVARLNQPRLRYLSGADLLPASGLSADLIHPSAEGMEIISQRLAALIRAQAEL</sequence>
<feature type="domain" description="SGNH hydrolase-type esterase" evidence="1">
    <location>
        <begin position="167"/>
        <end position="327"/>
    </location>
</feature>
<evidence type="ECO:0000313" key="3">
    <source>
        <dbReference type="Proteomes" id="UP000287352"/>
    </source>
</evidence>
<comment type="caution">
    <text evidence="2">The sequence shown here is derived from an EMBL/GenBank/DDBJ whole genome shotgun (WGS) entry which is preliminary data.</text>
</comment>